<reference evidence="4 5" key="1">
    <citation type="submission" date="2022-08" db="EMBL/GenBank/DDBJ databases">
        <title>Algoriphagus sp. CAU 1643 isolated from mud.</title>
        <authorList>
            <person name="Kim W."/>
        </authorList>
    </citation>
    <scope>NUCLEOTIDE SEQUENCE [LARGE SCALE GENOMIC DNA]</scope>
    <source>
        <strain evidence="4 5">CAU 1643</strain>
    </source>
</reference>
<sequence length="263" mass="30103">MRGAFSQKNIIVTGAASGIGKELVRLLNGQQAQILAADFSEEGLDELEKEFPGIQILKVDLSQKEGNQKILDWVRTHWTRVDVSIANAGKAEYGLAEQQNWREMDQLFQLNVFSPIQLGMELRQLLKENFGRHVIVASAISYWTVPGYSIYAASKSSLLQWARTVWKESGGDWLTLVFPIATDTHFFDAAGKSIPKAFPIQRPQKVAENILNGIIRRKKRIFPSNLFPWMMNLDRFLFLIQPIYQSIERKKLKKWVLNNPKNE</sequence>
<dbReference type="PRINTS" id="PR00081">
    <property type="entry name" value="GDHRDH"/>
</dbReference>
<name>A0ABT2GBJ5_9BACT</name>
<evidence type="ECO:0000256" key="3">
    <source>
        <dbReference type="ARBA" id="ARBA00023002"/>
    </source>
</evidence>
<dbReference type="Pfam" id="PF00106">
    <property type="entry name" value="adh_short"/>
    <property type="match status" value="1"/>
</dbReference>
<dbReference type="InterPro" id="IPR036291">
    <property type="entry name" value="NAD(P)-bd_dom_sf"/>
</dbReference>
<evidence type="ECO:0000313" key="4">
    <source>
        <dbReference type="EMBL" id="MCS5491365.1"/>
    </source>
</evidence>
<gene>
    <name evidence="4" type="ORF">NY014_13040</name>
</gene>
<comment type="caution">
    <text evidence="4">The sequence shown here is derived from an EMBL/GenBank/DDBJ whole genome shotgun (WGS) entry which is preliminary data.</text>
</comment>
<dbReference type="SUPFAM" id="SSF51735">
    <property type="entry name" value="NAD(P)-binding Rossmann-fold domains"/>
    <property type="match status" value="1"/>
</dbReference>
<dbReference type="PANTHER" id="PTHR43391:SF14">
    <property type="entry name" value="DEHYDROGENASE_REDUCTASE SDR FAMILY PROTEIN 7-LIKE"/>
    <property type="match status" value="1"/>
</dbReference>
<evidence type="ECO:0000256" key="1">
    <source>
        <dbReference type="ARBA" id="ARBA00006484"/>
    </source>
</evidence>
<dbReference type="CDD" id="cd05233">
    <property type="entry name" value="SDR_c"/>
    <property type="match status" value="1"/>
</dbReference>
<dbReference type="Gene3D" id="3.40.50.720">
    <property type="entry name" value="NAD(P)-binding Rossmann-like Domain"/>
    <property type="match status" value="1"/>
</dbReference>
<dbReference type="InterPro" id="IPR002347">
    <property type="entry name" value="SDR_fam"/>
</dbReference>
<keyword evidence="5" id="KW-1185">Reference proteome</keyword>
<keyword evidence="2" id="KW-0521">NADP</keyword>
<dbReference type="EMBL" id="JANWGH010000003">
    <property type="protein sequence ID" value="MCS5491365.1"/>
    <property type="molecule type" value="Genomic_DNA"/>
</dbReference>
<comment type="similarity">
    <text evidence="1">Belongs to the short-chain dehydrogenases/reductases (SDR) family.</text>
</comment>
<dbReference type="RefSeq" id="WP_259415026.1">
    <property type="nucleotide sequence ID" value="NZ_JANWGH010000003.1"/>
</dbReference>
<evidence type="ECO:0000256" key="2">
    <source>
        <dbReference type="ARBA" id="ARBA00022857"/>
    </source>
</evidence>
<evidence type="ECO:0000313" key="5">
    <source>
        <dbReference type="Proteomes" id="UP001206788"/>
    </source>
</evidence>
<proteinExistence type="inferred from homology"/>
<organism evidence="4 5">
    <name type="scientific">Algoriphagus limi</name>
    <dbReference type="NCBI Taxonomy" id="2975273"/>
    <lineage>
        <taxon>Bacteria</taxon>
        <taxon>Pseudomonadati</taxon>
        <taxon>Bacteroidota</taxon>
        <taxon>Cytophagia</taxon>
        <taxon>Cytophagales</taxon>
        <taxon>Cyclobacteriaceae</taxon>
        <taxon>Algoriphagus</taxon>
    </lineage>
</organism>
<accession>A0ABT2GBJ5</accession>
<protein>
    <submittedName>
        <fullName evidence="4">SDR family NAD(P)-dependent oxidoreductase</fullName>
    </submittedName>
</protein>
<dbReference type="PANTHER" id="PTHR43391">
    <property type="entry name" value="RETINOL DEHYDROGENASE-RELATED"/>
    <property type="match status" value="1"/>
</dbReference>
<keyword evidence="3" id="KW-0560">Oxidoreductase</keyword>
<dbReference type="Proteomes" id="UP001206788">
    <property type="component" value="Unassembled WGS sequence"/>
</dbReference>